<dbReference type="PANTHER" id="PTHR36423">
    <property type="entry name" value="AFR070WP"/>
    <property type="match status" value="1"/>
</dbReference>
<dbReference type="AlphaFoldDB" id="A0A1Y2CTD1"/>
<keyword evidence="1" id="KW-0560">Oxidoreductase</keyword>
<name>A0A1Y2CTD1_9FUNG</name>
<protein>
    <submittedName>
        <fullName evidence="1">Dopa 4,5-dioxygenase</fullName>
    </submittedName>
</protein>
<dbReference type="PIRSF" id="PIRSF028139">
    <property type="entry name" value="DOPA-diox_rel_Mll2280"/>
    <property type="match status" value="1"/>
</dbReference>
<keyword evidence="1" id="KW-0223">Dioxygenase</keyword>
<gene>
    <name evidence="1" type="ORF">BCR33DRAFT_713136</name>
</gene>
<proteinExistence type="predicted"/>
<dbReference type="Pfam" id="PF08883">
    <property type="entry name" value="DOPA_dioxygen"/>
    <property type="match status" value="1"/>
</dbReference>
<dbReference type="Gene3D" id="3.30.70.1240">
    <property type="entry name" value="DOPA-like domains"/>
    <property type="match status" value="1"/>
</dbReference>
<sequence>MIGETEDSKAPLNTTGIGRGWDIHVYFDLTAVQIQAVQKLHSQLQQEFPNLCVFPLVGRPVGPHSKPMFQAVAVSAEEYGAVVSWIALNRAGLSVLVHPHTGNAMDDHIVHGIWIGEKLPIRTEALRGH</sequence>
<organism evidence="1 2">
    <name type="scientific">Rhizoclosmatium globosum</name>
    <dbReference type="NCBI Taxonomy" id="329046"/>
    <lineage>
        <taxon>Eukaryota</taxon>
        <taxon>Fungi</taxon>
        <taxon>Fungi incertae sedis</taxon>
        <taxon>Chytridiomycota</taxon>
        <taxon>Chytridiomycota incertae sedis</taxon>
        <taxon>Chytridiomycetes</taxon>
        <taxon>Chytridiales</taxon>
        <taxon>Chytriomycetaceae</taxon>
        <taxon>Rhizoclosmatium</taxon>
    </lineage>
</organism>
<dbReference type="SUPFAM" id="SSF143410">
    <property type="entry name" value="DOPA-like"/>
    <property type="match status" value="1"/>
</dbReference>
<dbReference type="InterPro" id="IPR023389">
    <property type="entry name" value="DOPA-like_sf"/>
</dbReference>
<accession>A0A1Y2CTD1</accession>
<keyword evidence="2" id="KW-1185">Reference proteome</keyword>
<dbReference type="InterPro" id="IPR014980">
    <property type="entry name" value="DOPA_dioxygen"/>
</dbReference>
<reference evidence="1 2" key="1">
    <citation type="submission" date="2016-07" db="EMBL/GenBank/DDBJ databases">
        <title>Pervasive Adenine N6-methylation of Active Genes in Fungi.</title>
        <authorList>
            <consortium name="DOE Joint Genome Institute"/>
            <person name="Mondo S.J."/>
            <person name="Dannebaum R.O."/>
            <person name="Kuo R.C."/>
            <person name="Labutti K."/>
            <person name="Haridas S."/>
            <person name="Kuo A."/>
            <person name="Salamov A."/>
            <person name="Ahrendt S.R."/>
            <person name="Lipzen A."/>
            <person name="Sullivan W."/>
            <person name="Andreopoulos W.B."/>
            <person name="Clum A."/>
            <person name="Lindquist E."/>
            <person name="Daum C."/>
            <person name="Ramamoorthy G.K."/>
            <person name="Gryganskyi A."/>
            <person name="Culley D."/>
            <person name="Magnuson J.K."/>
            <person name="James T.Y."/>
            <person name="O'Malley M.A."/>
            <person name="Stajich J.E."/>
            <person name="Spatafora J.W."/>
            <person name="Visel A."/>
            <person name="Grigoriev I.V."/>
        </authorList>
    </citation>
    <scope>NUCLEOTIDE SEQUENCE [LARGE SCALE GENOMIC DNA]</scope>
    <source>
        <strain evidence="1 2">JEL800</strain>
    </source>
</reference>
<evidence type="ECO:0000313" key="1">
    <source>
        <dbReference type="EMBL" id="ORY50320.1"/>
    </source>
</evidence>
<evidence type="ECO:0000313" key="2">
    <source>
        <dbReference type="Proteomes" id="UP000193642"/>
    </source>
</evidence>
<dbReference type="Proteomes" id="UP000193642">
    <property type="component" value="Unassembled WGS sequence"/>
</dbReference>
<dbReference type="EMBL" id="MCGO01000007">
    <property type="protein sequence ID" value="ORY50320.1"/>
    <property type="molecule type" value="Genomic_DNA"/>
</dbReference>
<comment type="caution">
    <text evidence="1">The sequence shown here is derived from an EMBL/GenBank/DDBJ whole genome shotgun (WGS) entry which is preliminary data.</text>
</comment>
<dbReference type="PANTHER" id="PTHR36423:SF2">
    <property type="entry name" value="AFR070WP"/>
    <property type="match status" value="1"/>
</dbReference>
<dbReference type="OrthoDB" id="9970095at2759"/>
<dbReference type="GO" id="GO:0051213">
    <property type="term" value="F:dioxygenase activity"/>
    <property type="evidence" value="ECO:0007669"/>
    <property type="project" value="UniProtKB-KW"/>
</dbReference>